<accession>A0ABN2LN39</accession>
<reference evidence="2" key="1">
    <citation type="journal article" date="2019" name="Int. J. Syst. Evol. Microbiol.">
        <title>The Global Catalogue of Microorganisms (GCM) 10K type strain sequencing project: providing services to taxonomists for standard genome sequencing and annotation.</title>
        <authorList>
            <consortium name="The Broad Institute Genomics Platform"/>
            <consortium name="The Broad Institute Genome Sequencing Center for Infectious Disease"/>
            <person name="Wu L."/>
            <person name="Ma J."/>
        </authorList>
    </citation>
    <scope>NUCLEOTIDE SEQUENCE [LARGE SCALE GENOMIC DNA]</scope>
    <source>
        <strain evidence="2">JCM 13250</strain>
    </source>
</reference>
<dbReference type="Proteomes" id="UP001500218">
    <property type="component" value="Unassembled WGS sequence"/>
</dbReference>
<evidence type="ECO:0008006" key="3">
    <source>
        <dbReference type="Google" id="ProtNLM"/>
    </source>
</evidence>
<protein>
    <recommendedName>
        <fullName evidence="3">DUF2635 domain-containing protein</fullName>
    </recommendedName>
</protein>
<comment type="caution">
    <text evidence="1">The sequence shown here is derived from an EMBL/GenBank/DDBJ whole genome shotgun (WGS) entry which is preliminary data.</text>
</comment>
<evidence type="ECO:0000313" key="2">
    <source>
        <dbReference type="Proteomes" id="UP001500218"/>
    </source>
</evidence>
<gene>
    <name evidence="1" type="ORF">GCM10009682_15140</name>
</gene>
<keyword evidence="2" id="KW-1185">Reference proteome</keyword>
<dbReference type="RefSeq" id="WP_344127744.1">
    <property type="nucleotide sequence ID" value="NZ_BAAALT010000036.1"/>
</dbReference>
<proteinExistence type="predicted"/>
<evidence type="ECO:0000313" key="1">
    <source>
        <dbReference type="EMBL" id="GAA1794326.1"/>
    </source>
</evidence>
<name>A0ABN2LN39_9ACTN</name>
<dbReference type="EMBL" id="BAAALT010000036">
    <property type="protein sequence ID" value="GAA1794326.1"/>
    <property type="molecule type" value="Genomic_DNA"/>
</dbReference>
<organism evidence="1 2">
    <name type="scientific">Luedemannella flava</name>
    <dbReference type="NCBI Taxonomy" id="349316"/>
    <lineage>
        <taxon>Bacteria</taxon>
        <taxon>Bacillati</taxon>
        <taxon>Actinomycetota</taxon>
        <taxon>Actinomycetes</taxon>
        <taxon>Micromonosporales</taxon>
        <taxon>Micromonosporaceae</taxon>
        <taxon>Luedemannella</taxon>
    </lineage>
</organism>
<sequence>MLAKGMTIRIPEGDRLGATGPTELLLTEAPEDLHPQQEWVRVQGVELDDGVVTDVPVGLMIRAAYLRALVAKTAATDVAAP</sequence>